<evidence type="ECO:0000259" key="2">
    <source>
        <dbReference type="Pfam" id="PF00248"/>
    </source>
</evidence>
<accession>A0A0F4G740</accession>
<evidence type="ECO:0000313" key="4">
    <source>
        <dbReference type="Proteomes" id="UP000033647"/>
    </source>
</evidence>
<dbReference type="Gene3D" id="3.20.20.100">
    <property type="entry name" value="NADP-dependent oxidoreductase domain"/>
    <property type="match status" value="1"/>
</dbReference>
<dbReference type="STRING" id="1047168.A0A0F4G740"/>
<keyword evidence="1" id="KW-0560">Oxidoreductase</keyword>
<dbReference type="Pfam" id="PF00248">
    <property type="entry name" value="Aldo_ket_red"/>
    <property type="match status" value="1"/>
</dbReference>
<name>A0A0F4G740_9PEZI</name>
<dbReference type="AlphaFoldDB" id="A0A0F4G740"/>
<dbReference type="CDD" id="cd19075">
    <property type="entry name" value="AKR_AKR7A1-5"/>
    <property type="match status" value="1"/>
</dbReference>
<dbReference type="PANTHER" id="PTHR43364:SF4">
    <property type="entry name" value="NAD(P)-LINKED OXIDOREDUCTASE SUPERFAMILY PROTEIN"/>
    <property type="match status" value="1"/>
</dbReference>
<dbReference type="SUPFAM" id="SSF51430">
    <property type="entry name" value="NAD(P)-linked oxidoreductase"/>
    <property type="match status" value="1"/>
</dbReference>
<dbReference type="InterPro" id="IPR036812">
    <property type="entry name" value="NAD(P)_OxRdtase_dom_sf"/>
</dbReference>
<keyword evidence="4" id="KW-1185">Reference proteome</keyword>
<dbReference type="InterPro" id="IPR023210">
    <property type="entry name" value="NADP_OxRdtase_dom"/>
</dbReference>
<comment type="caution">
    <text evidence="3">The sequence shown here is derived from an EMBL/GenBank/DDBJ whole genome shotgun (WGS) entry which is preliminary data.</text>
</comment>
<dbReference type="GO" id="GO:0016491">
    <property type="term" value="F:oxidoreductase activity"/>
    <property type="evidence" value="ECO:0007669"/>
    <property type="project" value="UniProtKB-KW"/>
</dbReference>
<evidence type="ECO:0000256" key="1">
    <source>
        <dbReference type="ARBA" id="ARBA00023002"/>
    </source>
</evidence>
<proteinExistence type="predicted"/>
<dbReference type="PANTHER" id="PTHR43364">
    <property type="entry name" value="NADH-SPECIFIC METHYLGLYOXAL REDUCTASE-RELATED"/>
    <property type="match status" value="1"/>
</dbReference>
<dbReference type="InterPro" id="IPR050523">
    <property type="entry name" value="AKR_Detox_Biosynth"/>
</dbReference>
<reference evidence="3 4" key="1">
    <citation type="submission" date="2015-03" db="EMBL/GenBank/DDBJ databases">
        <title>RNA-seq based gene annotation and comparative genomics of four Zymoseptoria species reveal species-specific pathogenicity related genes and transposable element activity.</title>
        <authorList>
            <person name="Grandaubert J."/>
            <person name="Bhattacharyya A."/>
            <person name="Stukenbrock E.H."/>
        </authorList>
    </citation>
    <scope>NUCLEOTIDE SEQUENCE [LARGE SCALE GENOMIC DNA]</scope>
    <source>
        <strain evidence="3 4">Zb18110</strain>
    </source>
</reference>
<feature type="domain" description="NADP-dependent oxidoreductase" evidence="2">
    <location>
        <begin position="13"/>
        <end position="320"/>
    </location>
</feature>
<dbReference type="InterPro" id="IPR020471">
    <property type="entry name" value="AKR"/>
</dbReference>
<evidence type="ECO:0000313" key="3">
    <source>
        <dbReference type="EMBL" id="KJX93186.1"/>
    </source>
</evidence>
<dbReference type="OrthoDB" id="2310150at2759"/>
<protein>
    <submittedName>
        <fullName evidence="3">Aflatoxin B1 aldehyde reductase like protein</fullName>
    </submittedName>
</protein>
<dbReference type="PRINTS" id="PR00069">
    <property type="entry name" value="ALDKETRDTASE"/>
</dbReference>
<gene>
    <name evidence="3" type="ORF">TI39_contig4372g00004</name>
</gene>
<dbReference type="EMBL" id="LAFY01004331">
    <property type="protein sequence ID" value="KJX93186.1"/>
    <property type="molecule type" value="Genomic_DNA"/>
</dbReference>
<organism evidence="3 4">
    <name type="scientific">Zymoseptoria brevis</name>
    <dbReference type="NCBI Taxonomy" id="1047168"/>
    <lineage>
        <taxon>Eukaryota</taxon>
        <taxon>Fungi</taxon>
        <taxon>Dikarya</taxon>
        <taxon>Ascomycota</taxon>
        <taxon>Pezizomycotina</taxon>
        <taxon>Dothideomycetes</taxon>
        <taxon>Dothideomycetidae</taxon>
        <taxon>Mycosphaerellales</taxon>
        <taxon>Mycosphaerellaceae</taxon>
        <taxon>Zymoseptoria</taxon>
    </lineage>
</organism>
<dbReference type="Proteomes" id="UP000033647">
    <property type="component" value="Unassembled WGS sequence"/>
</dbReference>
<sequence>MPLLAAGTGKPRVILGTMTFGPDPAQGARVTSLDEYKKVLDTLQQNGYNEIDTARVYVGGQQEAFSREAGWKERGLSVATKWYPFQAGAHQGDKLEEQLNKSLEELGTNCVDIFYLHAADRSLPFQEPLKKLNELHKAGKFVQLGLSNFTAFEVAEVVMLCIQNNWVRPTIYQGMYNAIQRNIEPELIPACRRYGLDIVVYNPIAGGIFSGKYKTNEIPKEGRYSDVNAKVGQNYRKRYFQDATFDALRLIEPVAEKHNLTLLEIGFRWVVHHSKLKVQDGGNDGIIIGVSSLAQLESNLKDIEKGPLPEEVVKVLDEAWLITQPTASVYWHLDLEYKYDTLKALLA</sequence>